<dbReference type="CDD" id="cd09606">
    <property type="entry name" value="M3B_PepF"/>
    <property type="match status" value="1"/>
</dbReference>
<dbReference type="NCBIfam" id="TIGR02289">
    <property type="entry name" value="M3_not_pepF"/>
    <property type="match status" value="1"/>
</dbReference>
<keyword evidence="2 6" id="KW-0479">Metal-binding</keyword>
<organism evidence="8 9">
    <name type="scientific">Rossellomorea pakistanensis</name>
    <dbReference type="NCBI Taxonomy" id="992288"/>
    <lineage>
        <taxon>Bacteria</taxon>
        <taxon>Bacillati</taxon>
        <taxon>Bacillota</taxon>
        <taxon>Bacilli</taxon>
        <taxon>Bacillales</taxon>
        <taxon>Bacillaceae</taxon>
        <taxon>Rossellomorea</taxon>
    </lineage>
</organism>
<accession>A0ABS2NFK6</accession>
<name>A0ABS2NFK6_9BACI</name>
<dbReference type="SUPFAM" id="SSF55486">
    <property type="entry name" value="Metalloproteases ('zincins'), catalytic domain"/>
    <property type="match status" value="1"/>
</dbReference>
<evidence type="ECO:0000259" key="7">
    <source>
        <dbReference type="Pfam" id="PF01432"/>
    </source>
</evidence>
<gene>
    <name evidence="8" type="ORF">JOC86_003169</name>
</gene>
<comment type="caution">
    <text evidence="8">The sequence shown here is derived from an EMBL/GenBank/DDBJ whole genome shotgun (WGS) entry which is preliminary data.</text>
</comment>
<evidence type="ECO:0000256" key="2">
    <source>
        <dbReference type="ARBA" id="ARBA00022723"/>
    </source>
</evidence>
<feature type="domain" description="Peptidase M3A/M3B catalytic" evidence="7">
    <location>
        <begin position="166"/>
        <end position="540"/>
    </location>
</feature>
<dbReference type="PANTHER" id="PTHR11804:SF28">
    <property type="entry name" value="OLIGOENDOPEPTIDASE F"/>
    <property type="match status" value="1"/>
</dbReference>
<dbReference type="Pfam" id="PF01432">
    <property type="entry name" value="Peptidase_M3"/>
    <property type="match status" value="1"/>
</dbReference>
<reference evidence="8 9" key="1">
    <citation type="submission" date="2021-01" db="EMBL/GenBank/DDBJ databases">
        <title>Genomic Encyclopedia of Type Strains, Phase IV (KMG-IV): sequencing the most valuable type-strain genomes for metagenomic binning, comparative biology and taxonomic classification.</title>
        <authorList>
            <person name="Goeker M."/>
        </authorList>
    </citation>
    <scope>NUCLEOTIDE SEQUENCE [LARGE SCALE GENOMIC DNA]</scope>
    <source>
        <strain evidence="8 9">DSM 24834</strain>
    </source>
</reference>
<evidence type="ECO:0000313" key="9">
    <source>
        <dbReference type="Proteomes" id="UP001646157"/>
    </source>
</evidence>
<keyword evidence="9" id="KW-1185">Reference proteome</keyword>
<proteinExistence type="inferred from homology"/>
<keyword evidence="5 6" id="KW-0482">Metalloprotease</keyword>
<dbReference type="InterPro" id="IPR001567">
    <property type="entry name" value="Pept_M3A_M3B_dom"/>
</dbReference>
<comment type="similarity">
    <text evidence="6">Belongs to the peptidase M3 family.</text>
</comment>
<keyword evidence="4 6" id="KW-0862">Zinc</keyword>
<keyword evidence="1 6" id="KW-0645">Protease</keyword>
<evidence type="ECO:0000256" key="6">
    <source>
        <dbReference type="RuleBase" id="RU003435"/>
    </source>
</evidence>
<dbReference type="Proteomes" id="UP001646157">
    <property type="component" value="Unassembled WGS sequence"/>
</dbReference>
<evidence type="ECO:0000256" key="4">
    <source>
        <dbReference type="ARBA" id="ARBA00022833"/>
    </source>
</evidence>
<evidence type="ECO:0000313" key="8">
    <source>
        <dbReference type="EMBL" id="MBM7586617.1"/>
    </source>
</evidence>
<comment type="cofactor">
    <cofactor evidence="6">
        <name>Zn(2+)</name>
        <dbReference type="ChEBI" id="CHEBI:29105"/>
    </cofactor>
    <text evidence="6">Binds 1 zinc ion.</text>
</comment>
<evidence type="ECO:0000256" key="5">
    <source>
        <dbReference type="ARBA" id="ARBA00023049"/>
    </source>
</evidence>
<dbReference type="Gene3D" id="1.10.1370.30">
    <property type="match status" value="1"/>
</dbReference>
<dbReference type="RefSeq" id="WP_205173820.1">
    <property type="nucleotide sequence ID" value="NZ_JAFBDZ010000003.1"/>
</dbReference>
<keyword evidence="3 6" id="KW-0378">Hydrolase</keyword>
<protein>
    <submittedName>
        <fullName evidence="8">M3 family oligoendopeptidase</fullName>
    </submittedName>
</protein>
<sequence>MKFEQFRYERPVLEEVESEFKNMLKEFKESTTLEECETLMKEINSIRNRVDTMVNICYIRHTIDTNDEFYQTEQDYMDELQPSIQGLVSEYYRALIDSPHRKSLEDKWGSQLFDLADAELKTFSPEIVPLLQKENKLSSQYTKLLASAKIQFKGKEYTLAQLQPFTESKDREIRRESSEVRIAFFQEHEKELDTIFDELVKVRTDIAQKLGYKNFVELGYYRMTRTDYNAEMVKVFRDQVKEHVVPLATELKKRQKKRIGIDHLKYFDEGFEFDSGNATPKGSAQWIMENGQKMYKELSPQTDDFFSYLINNNLMDLEAKKGKAGGGYCTYISDYKAPFIFSNFNGTSGDIDVLTHEAGHAFQVYSSKDFEIPEYIWPTYEACEIHSMSMEFLTWPWMELFFEEETEKYKFSHLSSGLLFLPYGVAVDEFQHYVYENPNATPQERKIKWRKLEEKYLPHKDYDGNEYLESGGYWQRQSHIYTTPFYYIDYTLAQICAFQFWNKSNEGEAVWDDYLSLCRLGGSQSFLNLVKSANLLSPFEEGSVHSVVEPIRKWLEKVNDREL</sequence>
<dbReference type="InterPro" id="IPR045090">
    <property type="entry name" value="Pept_M3A_M3B"/>
</dbReference>
<evidence type="ECO:0000256" key="3">
    <source>
        <dbReference type="ARBA" id="ARBA00022801"/>
    </source>
</evidence>
<evidence type="ECO:0000256" key="1">
    <source>
        <dbReference type="ARBA" id="ARBA00022670"/>
    </source>
</evidence>
<dbReference type="PANTHER" id="PTHR11804">
    <property type="entry name" value="PROTEASE M3 THIMET OLIGOPEPTIDASE-RELATED"/>
    <property type="match status" value="1"/>
</dbReference>
<dbReference type="InterPro" id="IPR011976">
    <property type="entry name" value="Pept_M3B_oligopep-rel"/>
</dbReference>
<dbReference type="EMBL" id="JAFBDZ010000003">
    <property type="protein sequence ID" value="MBM7586617.1"/>
    <property type="molecule type" value="Genomic_DNA"/>
</dbReference>